<organism evidence="1 2">
    <name type="scientific">Aspergillus mulundensis</name>
    <dbReference type="NCBI Taxonomy" id="1810919"/>
    <lineage>
        <taxon>Eukaryota</taxon>
        <taxon>Fungi</taxon>
        <taxon>Dikarya</taxon>
        <taxon>Ascomycota</taxon>
        <taxon>Pezizomycotina</taxon>
        <taxon>Eurotiomycetes</taxon>
        <taxon>Eurotiomycetidae</taxon>
        <taxon>Eurotiales</taxon>
        <taxon>Aspergillaceae</taxon>
        <taxon>Aspergillus</taxon>
        <taxon>Aspergillus subgen. Nidulantes</taxon>
    </lineage>
</organism>
<comment type="caution">
    <text evidence="1">The sequence shown here is derived from an EMBL/GenBank/DDBJ whole genome shotgun (WGS) entry which is preliminary data.</text>
</comment>
<dbReference type="AlphaFoldDB" id="A0A3D8Q879"/>
<sequence length="194" mass="21566">MSTLNSTNMTNEQTGIALVGIATGFTSAANDSAHAAAYLVRCLVKTVLSTGCNICNVHVAFHVPTSNWLVSLAATASADSEVPVDADWTSTIEAKFRGNQYIAAESVRRLQSEVGTKQVLHQDWQDRLKWERGTLVFFHLGEPFFLERLGNVDFKELSVFNYIVPETIPNQRNWRDPKTKIDLTGLLDKISPRL</sequence>
<gene>
    <name evidence="1" type="ORF">DSM5745_11385</name>
</gene>
<protein>
    <submittedName>
        <fullName evidence="1">Uncharacterized protein</fullName>
    </submittedName>
</protein>
<dbReference type="GeneID" id="38121755"/>
<evidence type="ECO:0000313" key="2">
    <source>
        <dbReference type="Proteomes" id="UP000256690"/>
    </source>
</evidence>
<proteinExistence type="predicted"/>
<reference evidence="1 2" key="1">
    <citation type="journal article" date="2018" name="IMA Fungus">
        <title>IMA Genome-F 9: Draft genome sequence of Annulohypoxylon stygium, Aspergillus mulundensis, Berkeleyomyces basicola (syn. Thielaviopsis basicola), Ceratocystis smalleyi, two Cercospora beticola strains, Coleophoma cylindrospora, Fusarium fracticaudum, Phialophora cf. hyalina, and Morchella septimelata.</title>
        <authorList>
            <person name="Wingfield B.D."/>
            <person name="Bills G.F."/>
            <person name="Dong Y."/>
            <person name="Huang W."/>
            <person name="Nel W.J."/>
            <person name="Swalarsk-Parry B.S."/>
            <person name="Vaghefi N."/>
            <person name="Wilken P.M."/>
            <person name="An Z."/>
            <person name="de Beer Z.W."/>
            <person name="De Vos L."/>
            <person name="Chen L."/>
            <person name="Duong T.A."/>
            <person name="Gao Y."/>
            <person name="Hammerbacher A."/>
            <person name="Kikkert J.R."/>
            <person name="Li Y."/>
            <person name="Li H."/>
            <person name="Li K."/>
            <person name="Li Q."/>
            <person name="Liu X."/>
            <person name="Ma X."/>
            <person name="Naidoo K."/>
            <person name="Pethybridge S.J."/>
            <person name="Sun J."/>
            <person name="Steenkamp E.T."/>
            <person name="van der Nest M.A."/>
            <person name="van Wyk S."/>
            <person name="Wingfield M.J."/>
            <person name="Xiong C."/>
            <person name="Yue Q."/>
            <person name="Zhang X."/>
        </authorList>
    </citation>
    <scope>NUCLEOTIDE SEQUENCE [LARGE SCALE GENOMIC DNA]</scope>
    <source>
        <strain evidence="1 2">DSM 5745</strain>
    </source>
</reference>
<accession>A0A3D8Q879</accession>
<name>A0A3D8Q879_9EURO</name>
<dbReference type="Proteomes" id="UP000256690">
    <property type="component" value="Unassembled WGS sequence"/>
</dbReference>
<evidence type="ECO:0000313" key="1">
    <source>
        <dbReference type="EMBL" id="RDW57867.1"/>
    </source>
</evidence>
<dbReference type="EMBL" id="PVWQ01000026">
    <property type="protein sequence ID" value="RDW57867.1"/>
    <property type="molecule type" value="Genomic_DNA"/>
</dbReference>
<dbReference type="RefSeq" id="XP_026598036.1">
    <property type="nucleotide sequence ID" value="XM_026753401.1"/>
</dbReference>
<keyword evidence="2" id="KW-1185">Reference proteome</keyword>